<dbReference type="PANTHER" id="PTHR31458:SF2">
    <property type="entry name" value="POLYGALACTURONASE 1 BETA-LIKE PROTEIN 2"/>
    <property type="match status" value="1"/>
</dbReference>
<evidence type="ECO:0000256" key="6">
    <source>
        <dbReference type="ARBA" id="ARBA00023180"/>
    </source>
</evidence>
<keyword evidence="10" id="KW-1185">Reference proteome</keyword>
<dbReference type="GO" id="GO:0048046">
    <property type="term" value="C:apoplast"/>
    <property type="evidence" value="ECO:0007669"/>
    <property type="project" value="UniProtKB-SubCell"/>
</dbReference>
<keyword evidence="6" id="KW-0325">Glycoprotein</keyword>
<name>A0A6A4LDK8_9ERIC</name>
<organism evidence="9 10">
    <name type="scientific">Rhododendron williamsianum</name>
    <dbReference type="NCBI Taxonomy" id="262921"/>
    <lineage>
        <taxon>Eukaryota</taxon>
        <taxon>Viridiplantae</taxon>
        <taxon>Streptophyta</taxon>
        <taxon>Embryophyta</taxon>
        <taxon>Tracheophyta</taxon>
        <taxon>Spermatophyta</taxon>
        <taxon>Magnoliopsida</taxon>
        <taxon>eudicotyledons</taxon>
        <taxon>Gunneridae</taxon>
        <taxon>Pentapetalae</taxon>
        <taxon>asterids</taxon>
        <taxon>Ericales</taxon>
        <taxon>Ericaceae</taxon>
        <taxon>Ericoideae</taxon>
        <taxon>Rhodoreae</taxon>
        <taxon>Rhododendron</taxon>
    </lineage>
</organism>
<evidence type="ECO:0000256" key="2">
    <source>
        <dbReference type="ARBA" id="ARBA00004271"/>
    </source>
</evidence>
<keyword evidence="3" id="KW-0134">Cell wall</keyword>
<feature type="transmembrane region" description="Helical" evidence="7">
    <location>
        <begin position="12"/>
        <end position="29"/>
    </location>
</feature>
<comment type="caution">
    <text evidence="9">The sequence shown here is derived from an EMBL/GenBank/DDBJ whole genome shotgun (WGS) entry which is preliminary data.</text>
</comment>
<dbReference type="SMART" id="SM01045">
    <property type="entry name" value="BURP"/>
    <property type="match status" value="1"/>
</dbReference>
<evidence type="ECO:0000256" key="7">
    <source>
        <dbReference type="SAM" id="Phobius"/>
    </source>
</evidence>
<keyword evidence="4" id="KW-0052">Apoplast</keyword>
<evidence type="ECO:0000256" key="1">
    <source>
        <dbReference type="ARBA" id="ARBA00004191"/>
    </source>
</evidence>
<sequence>LARSVFTCRHPGVILLASLFAVVVDHYVVRGKDMSSSKITIKSKDETVCGSSRNNDAALFSSAAAFLLNPEYGTVVSPPLPWRLLRRLLQSWNACRVQPVAASEAGTNPLTPKASLIRYWKIQISNDLPKPWFLLNKASPLTAVESATFSKLANDQNALANQLQSFCSSADLLCFPGLFQNLEKHGNNVDRFMIKCQKVVFAPIDFVKIAIFQDEEMKRIFHAEENSSMASMLATAVSKCERAPIVGETQQCVGSVEDMIDFSISVLGHNVVVRTMENIEGSNKDVMIGKVSAINSGKVVGCGVLIEVVVCVLFLELSFVVCSCCSGVGLEVSGGGVGLDLLAVS</sequence>
<protein>
    <recommendedName>
        <fullName evidence="8">BURP domain-containing protein</fullName>
    </recommendedName>
</protein>
<accession>A0A6A4LDK8</accession>
<dbReference type="EMBL" id="QEFC01002147">
    <property type="protein sequence ID" value="KAE9454101.1"/>
    <property type="molecule type" value="Genomic_DNA"/>
</dbReference>
<dbReference type="Proteomes" id="UP000428333">
    <property type="component" value="Linkage Group LG08"/>
</dbReference>
<dbReference type="AlphaFoldDB" id="A0A6A4LDK8"/>
<dbReference type="PROSITE" id="PS51277">
    <property type="entry name" value="BURP"/>
    <property type="match status" value="1"/>
</dbReference>
<evidence type="ECO:0000256" key="5">
    <source>
        <dbReference type="ARBA" id="ARBA00022729"/>
    </source>
</evidence>
<keyword evidence="5" id="KW-0732">Signal</keyword>
<gene>
    <name evidence="9" type="ORF">C3L33_13994</name>
</gene>
<feature type="domain" description="BURP" evidence="8">
    <location>
        <begin position="177"/>
        <end position="345"/>
    </location>
</feature>
<dbReference type="Pfam" id="PF03181">
    <property type="entry name" value="BURP"/>
    <property type="match status" value="1"/>
</dbReference>
<feature type="non-terminal residue" evidence="9">
    <location>
        <position position="1"/>
    </location>
</feature>
<dbReference type="InterPro" id="IPR051897">
    <property type="entry name" value="PG-associated_BURP"/>
</dbReference>
<comment type="subcellular location">
    <subcellularLocation>
        <location evidence="1">Secreted</location>
        <location evidence="1">Cell wall</location>
    </subcellularLocation>
    <subcellularLocation>
        <location evidence="2">Secreted</location>
        <location evidence="2">Extracellular space</location>
        <location evidence="2">Apoplast</location>
    </subcellularLocation>
</comment>
<dbReference type="OrthoDB" id="1909293at2759"/>
<evidence type="ECO:0000313" key="10">
    <source>
        <dbReference type="Proteomes" id="UP000428333"/>
    </source>
</evidence>
<keyword evidence="7" id="KW-1133">Transmembrane helix</keyword>
<keyword evidence="7" id="KW-0472">Membrane</keyword>
<evidence type="ECO:0000256" key="3">
    <source>
        <dbReference type="ARBA" id="ARBA00022512"/>
    </source>
</evidence>
<evidence type="ECO:0000259" key="8">
    <source>
        <dbReference type="PROSITE" id="PS51277"/>
    </source>
</evidence>
<proteinExistence type="predicted"/>
<reference evidence="9 10" key="1">
    <citation type="journal article" date="2019" name="Genome Biol. Evol.">
        <title>The Rhododendron genome and chromosomal organization provide insight into shared whole-genome duplications across the heath family (Ericaceae).</title>
        <authorList>
            <person name="Soza V.L."/>
            <person name="Lindsley D."/>
            <person name="Waalkes A."/>
            <person name="Ramage E."/>
            <person name="Patwardhan R.P."/>
            <person name="Burton J.N."/>
            <person name="Adey A."/>
            <person name="Kumar A."/>
            <person name="Qiu R."/>
            <person name="Shendure J."/>
            <person name="Hall B."/>
        </authorList>
    </citation>
    <scope>NUCLEOTIDE SEQUENCE [LARGE SCALE GENOMIC DNA]</scope>
    <source>
        <strain evidence="9">RSF 1966-606</strain>
    </source>
</reference>
<keyword evidence="3" id="KW-0964">Secreted</keyword>
<keyword evidence="7" id="KW-0812">Transmembrane</keyword>
<evidence type="ECO:0000313" key="9">
    <source>
        <dbReference type="EMBL" id="KAE9454101.1"/>
    </source>
</evidence>
<dbReference type="PANTHER" id="PTHR31458">
    <property type="entry name" value="POLYGALACTURONASE 1 BETA-LIKE PROTEIN 2"/>
    <property type="match status" value="1"/>
</dbReference>
<dbReference type="InterPro" id="IPR004873">
    <property type="entry name" value="BURP_dom"/>
</dbReference>
<evidence type="ECO:0000256" key="4">
    <source>
        <dbReference type="ARBA" id="ARBA00022523"/>
    </source>
</evidence>